<dbReference type="InParanoid" id="A0A545AEA6"/>
<evidence type="ECO:0000313" key="1">
    <source>
        <dbReference type="EMBL" id="TQS39677.1"/>
    </source>
</evidence>
<sequence length="106" mass="11927">MDEWRSAWTTALDDLEADVTRIEELLRTDQFHRDTPTIDPWTPPEGLGPFPLDLRPRADRILARQLAAAEGVARAMAVNRKQAALTNRIELFDSGAARPSYLDQAI</sequence>
<organism evidence="1 2">
    <name type="scientific">Cryptosporangium phraense</name>
    <dbReference type="NCBI Taxonomy" id="2593070"/>
    <lineage>
        <taxon>Bacteria</taxon>
        <taxon>Bacillati</taxon>
        <taxon>Actinomycetota</taxon>
        <taxon>Actinomycetes</taxon>
        <taxon>Cryptosporangiales</taxon>
        <taxon>Cryptosporangiaceae</taxon>
        <taxon>Cryptosporangium</taxon>
    </lineage>
</organism>
<dbReference type="RefSeq" id="WP_142709921.1">
    <property type="nucleotide sequence ID" value="NZ_VIRS01000061.1"/>
</dbReference>
<dbReference type="OrthoDB" id="3695729at2"/>
<comment type="caution">
    <text evidence="1">The sequence shown here is derived from an EMBL/GenBank/DDBJ whole genome shotgun (WGS) entry which is preliminary data.</text>
</comment>
<accession>A0A545AEA6</accession>
<dbReference type="EMBL" id="VIRS01000061">
    <property type="protein sequence ID" value="TQS39677.1"/>
    <property type="molecule type" value="Genomic_DNA"/>
</dbReference>
<dbReference type="Proteomes" id="UP000317982">
    <property type="component" value="Unassembled WGS sequence"/>
</dbReference>
<reference evidence="1 2" key="1">
    <citation type="submission" date="2019-07" db="EMBL/GenBank/DDBJ databases">
        <title>Cryptosporangium phraense sp. nov., isolated from plant litter.</title>
        <authorList>
            <person name="Suriyachadkun C."/>
        </authorList>
    </citation>
    <scope>NUCLEOTIDE SEQUENCE [LARGE SCALE GENOMIC DNA]</scope>
    <source>
        <strain evidence="1 2">A-T 5661</strain>
    </source>
</reference>
<proteinExistence type="predicted"/>
<protein>
    <submittedName>
        <fullName evidence="1">Uncharacterized protein</fullName>
    </submittedName>
</protein>
<keyword evidence="2" id="KW-1185">Reference proteome</keyword>
<gene>
    <name evidence="1" type="ORF">FL583_38815</name>
</gene>
<dbReference type="AlphaFoldDB" id="A0A545AEA6"/>
<name>A0A545AEA6_9ACTN</name>
<evidence type="ECO:0000313" key="2">
    <source>
        <dbReference type="Proteomes" id="UP000317982"/>
    </source>
</evidence>